<dbReference type="InterPro" id="IPR016161">
    <property type="entry name" value="Ald_DH/histidinol_DH"/>
</dbReference>
<dbReference type="Gene3D" id="3.40.309.10">
    <property type="entry name" value="Aldehyde Dehydrogenase, Chain A, domain 2"/>
    <property type="match status" value="1"/>
</dbReference>
<evidence type="ECO:0000313" key="8">
    <source>
        <dbReference type="EMBL" id="KAG6531569.1"/>
    </source>
</evidence>
<evidence type="ECO:0000256" key="6">
    <source>
        <dbReference type="ARBA" id="ARBA00068140"/>
    </source>
</evidence>
<keyword evidence="9" id="KW-1185">Reference proteome</keyword>
<organism evidence="8 9">
    <name type="scientific">Zingiber officinale</name>
    <name type="common">Ginger</name>
    <name type="synonym">Amomum zingiber</name>
    <dbReference type="NCBI Taxonomy" id="94328"/>
    <lineage>
        <taxon>Eukaryota</taxon>
        <taxon>Viridiplantae</taxon>
        <taxon>Streptophyta</taxon>
        <taxon>Embryophyta</taxon>
        <taxon>Tracheophyta</taxon>
        <taxon>Spermatophyta</taxon>
        <taxon>Magnoliopsida</taxon>
        <taxon>Liliopsida</taxon>
        <taxon>Zingiberales</taxon>
        <taxon>Zingiberaceae</taxon>
        <taxon>Zingiber</taxon>
    </lineage>
</organism>
<protein>
    <recommendedName>
        <fullName evidence="6">Aldehyde dehydrogenase 1</fullName>
    </recommendedName>
</protein>
<evidence type="ECO:0000256" key="2">
    <source>
        <dbReference type="ARBA" id="ARBA00011881"/>
    </source>
</evidence>
<gene>
    <name evidence="8" type="ORF">ZIOFF_005383</name>
</gene>
<dbReference type="EMBL" id="JACMSC010000002">
    <property type="protein sequence ID" value="KAG6531569.1"/>
    <property type="molecule type" value="Genomic_DNA"/>
</dbReference>
<comment type="subunit">
    <text evidence="2">Homotetramer.</text>
</comment>
<dbReference type="FunFam" id="3.40.605.10:FF:000026">
    <property type="entry name" value="Aldehyde dehydrogenase, putative"/>
    <property type="match status" value="1"/>
</dbReference>
<dbReference type="Proteomes" id="UP000734854">
    <property type="component" value="Unassembled WGS sequence"/>
</dbReference>
<reference evidence="8 9" key="1">
    <citation type="submission" date="2020-08" db="EMBL/GenBank/DDBJ databases">
        <title>Plant Genome Project.</title>
        <authorList>
            <person name="Zhang R.-G."/>
        </authorList>
    </citation>
    <scope>NUCLEOTIDE SEQUENCE [LARGE SCALE GENOMIC DNA]</scope>
    <source>
        <tissue evidence="8">Rhizome</tissue>
    </source>
</reference>
<evidence type="ECO:0000256" key="5">
    <source>
        <dbReference type="ARBA" id="ARBA00050461"/>
    </source>
</evidence>
<dbReference type="Gene3D" id="3.40.605.10">
    <property type="entry name" value="Aldehyde Dehydrogenase, Chain A, domain 1"/>
    <property type="match status" value="1"/>
</dbReference>
<evidence type="ECO:0000259" key="7">
    <source>
        <dbReference type="Pfam" id="PF00171"/>
    </source>
</evidence>
<evidence type="ECO:0000256" key="1">
    <source>
        <dbReference type="ARBA" id="ARBA00009986"/>
    </source>
</evidence>
<proteinExistence type="inferred from homology"/>
<sequence length="481" mass="52328">MGSELKKPEIKFTKLFINGEFVDAVSGRTFETIDPRTGDVITMVAEGDKEDVDLAVDAAREAFDHGKWPRLTGFERGKIMMKFADLIEQHVEEIATLDALEVGKLFLLNKLYDVPGSADMLRYFAGAADKIHGQTLKMSGAMHGYTLKEPIGVVGLIIPWNFPAAVFFFKVAPALAAGCTMVVKPSEQSSLSALYIAHLAKQAGIPDGVLNVVSGFGPTAGAAIASHMDINHVSFTGSTEVGRSIMEAAARSNLKPVSLELAGKSPLIIFDDADINKAGEVCVAASRVYVQEGIYDEFVEKAVASVKYWKIGDPFDPEVHQGPQADKKQFERILGCIEQGKKEGATILTGGKAWGEKGYYIEPTIFADVTEDMVIAKEEIFGPVMSLMKFKTIEEAIQKANNTKYGLAAGIVTKNLDIANRMSRSVRAGNIWINCYSALDRNLPFGGFKMSGFGKDLGIDSVEKYMQIKAVVTPLYDSPWL</sequence>
<dbReference type="AlphaFoldDB" id="A0A8J5LRM8"/>
<keyword evidence="3" id="KW-0560">Oxidoreductase</keyword>
<dbReference type="FunFam" id="3.40.605.10:FF:000011">
    <property type="entry name" value="ALD5p Mitochondrial aldehyde dehydrogenase"/>
    <property type="match status" value="1"/>
</dbReference>
<dbReference type="SUPFAM" id="SSF53720">
    <property type="entry name" value="ALDH-like"/>
    <property type="match status" value="1"/>
</dbReference>
<name>A0A8J5LRM8_ZINOF</name>
<accession>A0A8J5LRM8</accession>
<dbReference type="InterPro" id="IPR016163">
    <property type="entry name" value="Ald_DH_C"/>
</dbReference>
<dbReference type="PANTHER" id="PTHR11699">
    <property type="entry name" value="ALDEHYDE DEHYDROGENASE-RELATED"/>
    <property type="match status" value="1"/>
</dbReference>
<keyword evidence="4" id="KW-0520">NAD</keyword>
<comment type="catalytic activity">
    <reaction evidence="5">
        <text>octanal + NADP(+) + H2O = octanoate + NADPH + 2 H(+)</text>
        <dbReference type="Rhea" id="RHEA:59904"/>
        <dbReference type="ChEBI" id="CHEBI:15377"/>
        <dbReference type="ChEBI" id="CHEBI:15378"/>
        <dbReference type="ChEBI" id="CHEBI:17935"/>
        <dbReference type="ChEBI" id="CHEBI:25646"/>
        <dbReference type="ChEBI" id="CHEBI:57783"/>
        <dbReference type="ChEBI" id="CHEBI:58349"/>
    </reaction>
    <physiologicalReaction direction="left-to-right" evidence="5">
        <dbReference type="Rhea" id="RHEA:59905"/>
    </physiologicalReaction>
</comment>
<comment type="similarity">
    <text evidence="1">Belongs to the aldehyde dehydrogenase family.</text>
</comment>
<dbReference type="Pfam" id="PF00171">
    <property type="entry name" value="Aldedh"/>
    <property type="match status" value="1"/>
</dbReference>
<evidence type="ECO:0000256" key="4">
    <source>
        <dbReference type="ARBA" id="ARBA00023027"/>
    </source>
</evidence>
<dbReference type="GO" id="GO:0004030">
    <property type="term" value="F:aldehyde dehydrogenase [NAD(P)+] activity"/>
    <property type="evidence" value="ECO:0007669"/>
    <property type="project" value="UniProtKB-ARBA"/>
</dbReference>
<evidence type="ECO:0000313" key="9">
    <source>
        <dbReference type="Proteomes" id="UP000734854"/>
    </source>
</evidence>
<feature type="domain" description="Aldehyde dehydrogenase" evidence="7">
    <location>
        <begin position="22"/>
        <end position="471"/>
    </location>
</feature>
<dbReference type="FunFam" id="3.40.309.10:FF:000065">
    <property type="entry name" value="Aldehyde dehydrogenase3"/>
    <property type="match status" value="1"/>
</dbReference>
<comment type="caution">
    <text evidence="8">The sequence shown here is derived from an EMBL/GenBank/DDBJ whole genome shotgun (WGS) entry which is preliminary data.</text>
</comment>
<dbReference type="InterPro" id="IPR015590">
    <property type="entry name" value="Aldehyde_DH_dom"/>
</dbReference>
<dbReference type="InterPro" id="IPR016162">
    <property type="entry name" value="Ald_DH_N"/>
</dbReference>
<evidence type="ECO:0000256" key="3">
    <source>
        <dbReference type="ARBA" id="ARBA00023002"/>
    </source>
</evidence>